<proteinExistence type="predicted"/>
<organism evidence="3 4">
    <name type="scientific">Halosolutus amylolyticus</name>
    <dbReference type="NCBI Taxonomy" id="2932267"/>
    <lineage>
        <taxon>Archaea</taxon>
        <taxon>Methanobacteriati</taxon>
        <taxon>Methanobacteriota</taxon>
        <taxon>Stenosarchaea group</taxon>
        <taxon>Halobacteria</taxon>
        <taxon>Halobacteriales</taxon>
        <taxon>Natrialbaceae</taxon>
        <taxon>Halosolutus</taxon>
    </lineage>
</organism>
<feature type="coiled-coil region" evidence="1">
    <location>
        <begin position="129"/>
        <end position="163"/>
    </location>
</feature>
<dbReference type="InterPro" id="IPR055684">
    <property type="entry name" value="DUF7260"/>
</dbReference>
<accession>A0ABD5PQN1</accession>
<dbReference type="Pfam" id="PF23921">
    <property type="entry name" value="DUF7260"/>
    <property type="match status" value="1"/>
</dbReference>
<feature type="domain" description="DUF7260" evidence="2">
    <location>
        <begin position="9"/>
        <end position="241"/>
    </location>
</feature>
<evidence type="ECO:0000313" key="4">
    <source>
        <dbReference type="Proteomes" id="UP001595898"/>
    </source>
</evidence>
<reference evidence="3 4" key="1">
    <citation type="journal article" date="2019" name="Int. J. Syst. Evol. Microbiol.">
        <title>The Global Catalogue of Microorganisms (GCM) 10K type strain sequencing project: providing services to taxonomists for standard genome sequencing and annotation.</title>
        <authorList>
            <consortium name="The Broad Institute Genomics Platform"/>
            <consortium name="The Broad Institute Genome Sequencing Center for Infectious Disease"/>
            <person name="Wu L."/>
            <person name="Ma J."/>
        </authorList>
    </citation>
    <scope>NUCLEOTIDE SEQUENCE [LARGE SCALE GENOMIC DNA]</scope>
    <source>
        <strain evidence="3 4">WLHS5</strain>
    </source>
</reference>
<gene>
    <name evidence="3" type="ORF">ACFO5R_11955</name>
</gene>
<keyword evidence="4" id="KW-1185">Reference proteome</keyword>
<evidence type="ECO:0000256" key="1">
    <source>
        <dbReference type="SAM" id="Coils"/>
    </source>
</evidence>
<protein>
    <recommendedName>
        <fullName evidence="2">DUF7260 domain-containing protein</fullName>
    </recommendedName>
</protein>
<evidence type="ECO:0000259" key="2">
    <source>
        <dbReference type="Pfam" id="PF23921"/>
    </source>
</evidence>
<dbReference type="EMBL" id="JBHSFA010000007">
    <property type="protein sequence ID" value="MFC4542634.1"/>
    <property type="molecule type" value="Genomic_DNA"/>
</dbReference>
<keyword evidence="1" id="KW-0175">Coiled coil</keyword>
<comment type="caution">
    <text evidence="3">The sequence shown here is derived from an EMBL/GenBank/DDBJ whole genome shotgun (WGS) entry which is preliminary data.</text>
</comment>
<sequence>MPTGRPTADLETAVRALDREHRLLSDERRAFERFAKRLSSLETVSPQLAGPGIRTHETDSIDLSPVRDAYTETVMSAPHYADAYDETWIESIAAEFSHELAAALEQRTQFHPPLKRSLIEAATQAVENRTQFIERIEAEREVVKRAERELSTIRSDVQSMLEQPLDRLEFNALWLTRQRLTTCREQCDELASERQTQLRRRRRDLSLIDVGTLTDYLYEECENAYPVLAAIADLGRRIERALERVDRLLARAP</sequence>
<dbReference type="Proteomes" id="UP001595898">
    <property type="component" value="Unassembled WGS sequence"/>
</dbReference>
<name>A0ABD5PQN1_9EURY</name>
<dbReference type="RefSeq" id="WP_250140672.1">
    <property type="nucleotide sequence ID" value="NZ_JALIQP010000002.1"/>
</dbReference>
<dbReference type="AlphaFoldDB" id="A0ABD5PQN1"/>
<evidence type="ECO:0000313" key="3">
    <source>
        <dbReference type="EMBL" id="MFC4542634.1"/>
    </source>
</evidence>